<dbReference type="Proteomes" id="UP000387223">
    <property type="component" value="Unassembled WGS sequence"/>
</dbReference>
<organism evidence="2 3">
    <name type="scientific">Marinobacter salsuginis</name>
    <dbReference type="NCBI Taxonomy" id="418719"/>
    <lineage>
        <taxon>Bacteria</taxon>
        <taxon>Pseudomonadati</taxon>
        <taxon>Pseudomonadota</taxon>
        <taxon>Gammaproteobacteria</taxon>
        <taxon>Pseudomonadales</taxon>
        <taxon>Marinobacteraceae</taxon>
        <taxon>Marinobacter</taxon>
    </lineage>
</organism>
<protein>
    <submittedName>
        <fullName evidence="2">Uncharacterized protein</fullName>
    </submittedName>
</protein>
<feature type="signal peptide" evidence="1">
    <location>
        <begin position="1"/>
        <end position="23"/>
    </location>
</feature>
<accession>A0A5M3Q6C0</accession>
<reference evidence="2 3" key="1">
    <citation type="journal article" date="2019" name="J. Gen. Appl. Microbiol.">
        <title>Aerobic degradation of cis-dichloroethene by the marine bacterium Marinobacter salsuginis strain 5N-3.</title>
        <authorList>
            <person name="Inoue Y."/>
            <person name="Fukunaga Y."/>
            <person name="Katsumata H."/>
            <person name="Ohji S."/>
            <person name="Hosoyama A."/>
            <person name="Mori K."/>
            <person name="Ando K."/>
        </authorList>
    </citation>
    <scope>NUCLEOTIDE SEQUENCE [LARGE SCALE GENOMIC DNA]</scope>
    <source>
        <strain evidence="2 3">NBRC 109114</strain>
    </source>
</reference>
<evidence type="ECO:0000313" key="3">
    <source>
        <dbReference type="Proteomes" id="UP000387223"/>
    </source>
</evidence>
<proteinExistence type="predicted"/>
<name>A0A5M3Q6C0_9GAMM</name>
<sequence>MSAITVAAYGFATAAAFFLTKFAANKATATALPENSFAYTNAVANSNKTSVVSLDSAKAVKTA</sequence>
<feature type="chain" id="PRO_5024422227" evidence="1">
    <location>
        <begin position="24"/>
        <end position="63"/>
    </location>
</feature>
<evidence type="ECO:0000313" key="2">
    <source>
        <dbReference type="EMBL" id="GBO90594.1"/>
    </source>
</evidence>
<keyword evidence="1" id="KW-0732">Signal</keyword>
<dbReference type="AlphaFoldDB" id="A0A5M3Q6C0"/>
<comment type="caution">
    <text evidence="2">The sequence shown here is derived from an EMBL/GenBank/DDBJ whole genome shotgun (WGS) entry which is preliminary data.</text>
</comment>
<dbReference type="EMBL" id="BGZI01000057">
    <property type="protein sequence ID" value="GBO90594.1"/>
    <property type="molecule type" value="Genomic_DNA"/>
</dbReference>
<evidence type="ECO:0000256" key="1">
    <source>
        <dbReference type="SAM" id="SignalP"/>
    </source>
</evidence>
<gene>
    <name evidence="2" type="ORF">MSSD14B_42620</name>
</gene>